<keyword evidence="3" id="KW-1185">Reference proteome</keyword>
<feature type="compositionally biased region" description="Basic and acidic residues" evidence="1">
    <location>
        <begin position="1"/>
        <end position="10"/>
    </location>
</feature>
<gene>
    <name evidence="2" type="ORF">AVEN_189316_1</name>
</gene>
<accession>A0A4Y2QDE6</accession>
<dbReference type="AlphaFoldDB" id="A0A4Y2QDE6"/>
<evidence type="ECO:0000256" key="1">
    <source>
        <dbReference type="SAM" id="MobiDB-lite"/>
    </source>
</evidence>
<dbReference type="EMBL" id="BGPR01013361">
    <property type="protein sequence ID" value="GBN60316.1"/>
    <property type="molecule type" value="Genomic_DNA"/>
</dbReference>
<evidence type="ECO:0000313" key="3">
    <source>
        <dbReference type="Proteomes" id="UP000499080"/>
    </source>
</evidence>
<feature type="region of interest" description="Disordered" evidence="1">
    <location>
        <begin position="1"/>
        <end position="48"/>
    </location>
</feature>
<name>A0A4Y2QDE6_ARAVE</name>
<reference evidence="2 3" key="1">
    <citation type="journal article" date="2019" name="Sci. Rep.">
        <title>Orb-weaving spider Araneus ventricosus genome elucidates the spidroin gene catalogue.</title>
        <authorList>
            <person name="Kono N."/>
            <person name="Nakamura H."/>
            <person name="Ohtoshi R."/>
            <person name="Moran D.A.P."/>
            <person name="Shinohara A."/>
            <person name="Yoshida Y."/>
            <person name="Fujiwara M."/>
            <person name="Mori M."/>
            <person name="Tomita M."/>
            <person name="Arakawa K."/>
        </authorList>
    </citation>
    <scope>NUCLEOTIDE SEQUENCE [LARGE SCALE GENOMIC DNA]</scope>
</reference>
<dbReference type="Proteomes" id="UP000499080">
    <property type="component" value="Unassembled WGS sequence"/>
</dbReference>
<proteinExistence type="predicted"/>
<protein>
    <submittedName>
        <fullName evidence="2">Uncharacterized protein</fullName>
    </submittedName>
</protein>
<organism evidence="2 3">
    <name type="scientific">Araneus ventricosus</name>
    <name type="common">Orbweaver spider</name>
    <name type="synonym">Epeira ventricosa</name>
    <dbReference type="NCBI Taxonomy" id="182803"/>
    <lineage>
        <taxon>Eukaryota</taxon>
        <taxon>Metazoa</taxon>
        <taxon>Ecdysozoa</taxon>
        <taxon>Arthropoda</taxon>
        <taxon>Chelicerata</taxon>
        <taxon>Arachnida</taxon>
        <taxon>Araneae</taxon>
        <taxon>Araneomorphae</taxon>
        <taxon>Entelegynae</taxon>
        <taxon>Araneoidea</taxon>
        <taxon>Araneidae</taxon>
        <taxon>Araneus</taxon>
    </lineage>
</organism>
<comment type="caution">
    <text evidence="2">The sequence shown here is derived from an EMBL/GenBank/DDBJ whole genome shotgun (WGS) entry which is preliminary data.</text>
</comment>
<evidence type="ECO:0000313" key="2">
    <source>
        <dbReference type="EMBL" id="GBN60316.1"/>
    </source>
</evidence>
<sequence length="69" mass="7480">MRVKSGERGGHPTGPPYTKGVPSSFLPNQTTTQTERENASRVKPPGDVQASVVVLMTAVLPERSWSLFN</sequence>